<dbReference type="STRING" id="1178515.SY83_15400"/>
<dbReference type="AlphaFoldDB" id="A0A172TKD0"/>
<gene>
    <name evidence="2" type="ORF">SY83_15400</name>
</gene>
<evidence type="ECO:0000313" key="2">
    <source>
        <dbReference type="EMBL" id="ANE47432.1"/>
    </source>
</evidence>
<keyword evidence="2" id="KW-0808">Transferase</keyword>
<name>A0A172TKD0_9BACL</name>
<dbReference type="InterPro" id="IPR050229">
    <property type="entry name" value="GlpE_sulfurtransferase"/>
</dbReference>
<evidence type="ECO:0000259" key="1">
    <source>
        <dbReference type="PROSITE" id="PS50206"/>
    </source>
</evidence>
<dbReference type="PATRIC" id="fig|1178515.4.peg.3095"/>
<dbReference type="PANTHER" id="PTHR43031:SF17">
    <property type="entry name" value="SULFURTRANSFERASE YTWF-RELATED"/>
    <property type="match status" value="1"/>
</dbReference>
<dbReference type="KEGG" id="pswu:SY83_15400"/>
<reference evidence="2 3" key="1">
    <citation type="submission" date="2015-01" db="EMBL/GenBank/DDBJ databases">
        <title>Paenibacillus swuensis/DY6/whole genome sequencing.</title>
        <authorList>
            <person name="Kim M.K."/>
            <person name="Srinivasan S."/>
            <person name="Lee J.-J."/>
        </authorList>
    </citation>
    <scope>NUCLEOTIDE SEQUENCE [LARGE SCALE GENOMIC DNA]</scope>
    <source>
        <strain evidence="2 3">DY6</strain>
    </source>
</reference>
<proteinExistence type="predicted"/>
<dbReference type="RefSeq" id="WP_068608095.1">
    <property type="nucleotide sequence ID" value="NZ_CP011388.1"/>
</dbReference>
<dbReference type="GO" id="GO:0016740">
    <property type="term" value="F:transferase activity"/>
    <property type="evidence" value="ECO:0007669"/>
    <property type="project" value="UniProtKB-KW"/>
</dbReference>
<sequence length="102" mass="11161">MNVINTISPQALKQRLADGESMNIIDVREDEEVAAGMIPGAQHIPLGQLPERISEIAQTQEIILVCRSGNRSGRACEFLRNQGLKGIVNMTGGMLEWENTEG</sequence>
<evidence type="ECO:0000313" key="3">
    <source>
        <dbReference type="Proteomes" id="UP000076927"/>
    </source>
</evidence>
<dbReference type="Pfam" id="PF00581">
    <property type="entry name" value="Rhodanese"/>
    <property type="match status" value="1"/>
</dbReference>
<dbReference type="PANTHER" id="PTHR43031">
    <property type="entry name" value="FAD-DEPENDENT OXIDOREDUCTASE"/>
    <property type="match status" value="1"/>
</dbReference>
<keyword evidence="3" id="KW-1185">Reference proteome</keyword>
<dbReference type="InterPro" id="IPR036873">
    <property type="entry name" value="Rhodanese-like_dom_sf"/>
</dbReference>
<dbReference type="SUPFAM" id="SSF52821">
    <property type="entry name" value="Rhodanese/Cell cycle control phosphatase"/>
    <property type="match status" value="1"/>
</dbReference>
<dbReference type="InterPro" id="IPR001763">
    <property type="entry name" value="Rhodanese-like_dom"/>
</dbReference>
<dbReference type="PROSITE" id="PS50206">
    <property type="entry name" value="RHODANESE_3"/>
    <property type="match status" value="1"/>
</dbReference>
<organism evidence="2 3">
    <name type="scientific">Paenibacillus swuensis</name>
    <dbReference type="NCBI Taxonomy" id="1178515"/>
    <lineage>
        <taxon>Bacteria</taxon>
        <taxon>Bacillati</taxon>
        <taxon>Bacillota</taxon>
        <taxon>Bacilli</taxon>
        <taxon>Bacillales</taxon>
        <taxon>Paenibacillaceae</taxon>
        <taxon>Paenibacillus</taxon>
    </lineage>
</organism>
<dbReference type="Proteomes" id="UP000076927">
    <property type="component" value="Chromosome"/>
</dbReference>
<protein>
    <submittedName>
        <fullName evidence="2">Sulfurtransferase</fullName>
    </submittedName>
</protein>
<dbReference type="CDD" id="cd00158">
    <property type="entry name" value="RHOD"/>
    <property type="match status" value="1"/>
</dbReference>
<accession>A0A172TKD0</accession>
<dbReference type="Gene3D" id="3.40.250.10">
    <property type="entry name" value="Rhodanese-like domain"/>
    <property type="match status" value="1"/>
</dbReference>
<dbReference type="EMBL" id="CP011388">
    <property type="protein sequence ID" value="ANE47432.1"/>
    <property type="molecule type" value="Genomic_DNA"/>
</dbReference>
<dbReference type="SMART" id="SM00450">
    <property type="entry name" value="RHOD"/>
    <property type="match status" value="1"/>
</dbReference>
<feature type="domain" description="Rhodanese" evidence="1">
    <location>
        <begin position="18"/>
        <end position="102"/>
    </location>
</feature>